<name>A0A9Q8LCE9_PASFU</name>
<feature type="transmembrane region" description="Helical" evidence="1">
    <location>
        <begin position="12"/>
        <end position="35"/>
    </location>
</feature>
<dbReference type="GO" id="GO:0030151">
    <property type="term" value="F:molybdenum ion binding"/>
    <property type="evidence" value="ECO:0007669"/>
    <property type="project" value="InterPro"/>
</dbReference>
<dbReference type="EMBL" id="CP090165">
    <property type="protein sequence ID" value="UJO14853.1"/>
    <property type="molecule type" value="Genomic_DNA"/>
</dbReference>
<dbReference type="AlphaFoldDB" id="A0A9Q8LCE9"/>
<dbReference type="GeneID" id="71988561"/>
<protein>
    <submittedName>
        <fullName evidence="3">Mitochondrial amidoxime reducing component 2</fullName>
    </submittedName>
</protein>
<gene>
    <name evidence="3" type="ORF">CLAFUR5_08683</name>
</gene>
<dbReference type="OMA" id="VYTACRT"/>
<organism evidence="3 4">
    <name type="scientific">Passalora fulva</name>
    <name type="common">Tomato leaf mold</name>
    <name type="synonym">Cladosporium fulvum</name>
    <dbReference type="NCBI Taxonomy" id="5499"/>
    <lineage>
        <taxon>Eukaryota</taxon>
        <taxon>Fungi</taxon>
        <taxon>Dikarya</taxon>
        <taxon>Ascomycota</taxon>
        <taxon>Pezizomycotina</taxon>
        <taxon>Dothideomycetes</taxon>
        <taxon>Dothideomycetidae</taxon>
        <taxon>Mycosphaerellales</taxon>
        <taxon>Mycosphaerellaceae</taxon>
        <taxon>Fulvia</taxon>
    </lineage>
</organism>
<accession>A0A9Q8LCE9</accession>
<evidence type="ECO:0000259" key="2">
    <source>
        <dbReference type="PROSITE" id="PS51340"/>
    </source>
</evidence>
<dbReference type="Proteomes" id="UP000756132">
    <property type="component" value="Chromosome 3"/>
</dbReference>
<dbReference type="KEGG" id="ffu:CLAFUR5_08683"/>
<proteinExistence type="predicted"/>
<keyword evidence="1" id="KW-1133">Transmembrane helix</keyword>
<dbReference type="SUPFAM" id="SSF50800">
    <property type="entry name" value="PK beta-barrel domain-like"/>
    <property type="match status" value="1"/>
</dbReference>
<dbReference type="InterPro" id="IPR011037">
    <property type="entry name" value="Pyrv_Knase-like_insert_dom_sf"/>
</dbReference>
<feature type="domain" description="MOSC" evidence="2">
    <location>
        <begin position="275"/>
        <end position="433"/>
    </location>
</feature>
<dbReference type="PROSITE" id="PS51340">
    <property type="entry name" value="MOSC"/>
    <property type="match status" value="1"/>
</dbReference>
<dbReference type="PANTHER" id="PTHR14237:SF23">
    <property type="entry name" value="MOSC DOMAIN PROTEIN (AFU_ORTHOLOGUE AFUA_7G05900)"/>
    <property type="match status" value="1"/>
</dbReference>
<evidence type="ECO:0000256" key="1">
    <source>
        <dbReference type="SAM" id="Phobius"/>
    </source>
</evidence>
<evidence type="ECO:0000313" key="3">
    <source>
        <dbReference type="EMBL" id="UJO14853.1"/>
    </source>
</evidence>
<dbReference type="PANTHER" id="PTHR14237">
    <property type="entry name" value="MOLYBDOPTERIN COFACTOR SULFURASE MOSC"/>
    <property type="match status" value="1"/>
</dbReference>
<dbReference type="InterPro" id="IPR005302">
    <property type="entry name" value="MoCF_Sase_C"/>
</dbReference>
<keyword evidence="4" id="KW-1185">Reference proteome</keyword>
<dbReference type="OrthoDB" id="17255at2759"/>
<keyword evidence="1" id="KW-0472">Membrane</keyword>
<sequence>MEGLVAAFLEHYWTYLHSIKGSLALILLAVLIVVLRRRRKAESSAIPTREDIPGCFRAGLRKSRLDDEHVSRQLDRRDSKHDGTPFVKAIFTYPVKSCRGVELPATEISSTGLAYDRLFSFAQLVRQNDAVTAESRQVDADATPQWRFITQREYPKLALLETQLWLPDPHSHQQTSDANTSNEWVENGGGLVIKFPDERNTNGQAGYVTIKLPLEPTAQHAKAKQYTLENMTIWLDSPWCINMTNEIDVESLAKLGSFLGIEHTLALFRSNPRDLRSIQRSLPADHQDETFQVGFADAFQVHLLNMHSVQALSDEVPPEHKVDIGRFRANIIVAGVSAYEEDRWKRVVFGQTVDIETNAIVPASHHVACRTARCVLANVDQQTGVQDRKEPFKTLKRTRQVDEGAKPHPCFGLSMMPLFQRGVVRVGDRIEIIETGEHIYEKMFS</sequence>
<reference evidence="3" key="2">
    <citation type="journal article" date="2022" name="Microb. Genom.">
        <title>A chromosome-scale genome assembly of the tomato pathogen Cladosporium fulvum reveals a compartmentalized genome architecture and the presence of a dispensable chromosome.</title>
        <authorList>
            <person name="Zaccaron A.Z."/>
            <person name="Chen L.H."/>
            <person name="Samaras A."/>
            <person name="Stergiopoulos I."/>
        </authorList>
    </citation>
    <scope>NUCLEOTIDE SEQUENCE</scope>
    <source>
        <strain evidence="3">Race5_Kim</strain>
    </source>
</reference>
<evidence type="ECO:0000313" key="4">
    <source>
        <dbReference type="Proteomes" id="UP000756132"/>
    </source>
</evidence>
<dbReference type="InterPro" id="IPR005303">
    <property type="entry name" value="MOCOS_middle"/>
</dbReference>
<keyword evidence="1" id="KW-0812">Transmembrane</keyword>
<dbReference type="GO" id="GO:0030170">
    <property type="term" value="F:pyridoxal phosphate binding"/>
    <property type="evidence" value="ECO:0007669"/>
    <property type="project" value="InterPro"/>
</dbReference>
<dbReference type="GO" id="GO:0003824">
    <property type="term" value="F:catalytic activity"/>
    <property type="evidence" value="ECO:0007669"/>
    <property type="project" value="InterPro"/>
</dbReference>
<dbReference type="RefSeq" id="XP_047759219.1">
    <property type="nucleotide sequence ID" value="XM_047907831.1"/>
</dbReference>
<reference evidence="3" key="1">
    <citation type="submission" date="2021-12" db="EMBL/GenBank/DDBJ databases">
        <authorList>
            <person name="Zaccaron A."/>
            <person name="Stergiopoulos I."/>
        </authorList>
    </citation>
    <scope>NUCLEOTIDE SEQUENCE</scope>
    <source>
        <strain evidence="3">Race5_Kim</strain>
    </source>
</reference>
<dbReference type="Pfam" id="PF03476">
    <property type="entry name" value="MOSC_N"/>
    <property type="match status" value="1"/>
</dbReference>
<dbReference type="Pfam" id="PF03473">
    <property type="entry name" value="MOSC"/>
    <property type="match status" value="1"/>
</dbReference>